<accession>A0A9Q9BV31</accession>
<name>A0A9Q9BV31_9STAP</name>
<dbReference type="Pfam" id="PF11588">
    <property type="entry name" value="DUF3243"/>
    <property type="match status" value="1"/>
</dbReference>
<evidence type="ECO:0000313" key="4">
    <source>
        <dbReference type="Proteomes" id="UP001057381"/>
    </source>
</evidence>
<organism evidence="2 4">
    <name type="scientific">Macrococcus equipercicus</name>
    <dbReference type="NCBI Taxonomy" id="69967"/>
    <lineage>
        <taxon>Bacteria</taxon>
        <taxon>Bacillati</taxon>
        <taxon>Bacillota</taxon>
        <taxon>Bacilli</taxon>
        <taxon>Bacillales</taxon>
        <taxon>Staphylococcaceae</taxon>
        <taxon>Macrococcus</taxon>
    </lineage>
</organism>
<dbReference type="Proteomes" id="UP000295735">
    <property type="component" value="Unassembled WGS sequence"/>
</dbReference>
<reference evidence="1 3" key="1">
    <citation type="submission" date="2019-09" db="EMBL/GenBank/DDBJ databases">
        <authorList>
            <person name="Mazhar S."/>
            <person name="Altermann E."/>
            <person name="Hill C."/>
            <person name="Mcauliffe O."/>
        </authorList>
    </citation>
    <scope>NUCLEOTIDE SEQUENCE [LARGE SCALE GENOMIC DNA]</scope>
    <source>
        <strain evidence="1 3">ATCC 51831</strain>
    </source>
</reference>
<sequence length="101" mass="11437">MTNVNPEEHVNNLSQEDKDQILESFNNFKSYLNKQVGRAEKLGMSDEAIVKAAEKVADHLAKNEEPKNREEKVLNELWNNAQGEEKNAIASALVRMVQQEG</sequence>
<dbReference type="KEGG" id="mequ:KFV11_04870"/>
<dbReference type="InterPro" id="IPR021637">
    <property type="entry name" value="DUF3243"/>
</dbReference>
<gene>
    <name evidence="1" type="ORF">ERX35_009985</name>
    <name evidence="2" type="ORF">KFV11_04870</name>
</gene>
<dbReference type="RefSeq" id="WP_149459755.1">
    <property type="nucleotide sequence ID" value="NZ_CP073809.1"/>
</dbReference>
<evidence type="ECO:0000313" key="1">
    <source>
        <dbReference type="EMBL" id="KAA1036976.1"/>
    </source>
</evidence>
<evidence type="ECO:0000313" key="3">
    <source>
        <dbReference type="Proteomes" id="UP000295735"/>
    </source>
</evidence>
<dbReference type="InterPro" id="IPR038292">
    <property type="entry name" value="YmfJ/YflH_sf"/>
</dbReference>
<dbReference type="EMBL" id="SCWC02000009">
    <property type="protein sequence ID" value="KAA1036976.1"/>
    <property type="molecule type" value="Genomic_DNA"/>
</dbReference>
<proteinExistence type="predicted"/>
<reference evidence="2" key="2">
    <citation type="submission" date="2021-04" db="EMBL/GenBank/DDBJ databases">
        <title>Complete Genome Sequences of Macrococcus spp. from dog and cattle.</title>
        <authorList>
            <person name="Schwendener S."/>
            <person name="Perreten V."/>
        </authorList>
    </citation>
    <scope>NUCLEOTIDE SEQUENCE</scope>
    <source>
        <strain evidence="2">Epi0143-OL</strain>
    </source>
</reference>
<dbReference type="Gene3D" id="1.10.760.20">
    <property type="entry name" value="Protein of unknown function DUF3243"/>
    <property type="match status" value="1"/>
</dbReference>
<dbReference type="Proteomes" id="UP001057381">
    <property type="component" value="Chromosome"/>
</dbReference>
<evidence type="ECO:0000313" key="2">
    <source>
        <dbReference type="EMBL" id="UTH14691.1"/>
    </source>
</evidence>
<protein>
    <submittedName>
        <fullName evidence="2">DUF3243 domain-containing protein</fullName>
    </submittedName>
</protein>
<dbReference type="OrthoDB" id="2418090at2"/>
<dbReference type="AlphaFoldDB" id="A0A9Q9BV31"/>
<dbReference type="EMBL" id="CP073809">
    <property type="protein sequence ID" value="UTH14691.1"/>
    <property type="molecule type" value="Genomic_DNA"/>
</dbReference>
<keyword evidence="3" id="KW-1185">Reference proteome</keyword>